<dbReference type="PANTHER" id="PTHR30352:SF2">
    <property type="entry name" value="ANAEROBIC RIBONUCLEOSIDE-TRIPHOSPHATE REDUCTASE-ACTIVATING PROTEIN"/>
    <property type="match status" value="1"/>
</dbReference>
<dbReference type="SUPFAM" id="SSF102114">
    <property type="entry name" value="Radical SAM enzymes"/>
    <property type="match status" value="1"/>
</dbReference>
<comment type="similarity">
    <text evidence="3 12">Belongs to the organic radical-activating enzymes family.</text>
</comment>
<comment type="catalytic activity">
    <reaction evidence="11">
        <text>glycyl-[protein] + reduced [flavodoxin] + S-adenosyl-L-methionine = glycin-2-yl radical-[protein] + semiquinone [flavodoxin] + 5'-deoxyadenosine + L-methionine + H(+)</text>
        <dbReference type="Rhea" id="RHEA:61976"/>
        <dbReference type="Rhea" id="RHEA-COMP:10622"/>
        <dbReference type="Rhea" id="RHEA-COMP:14480"/>
        <dbReference type="Rhea" id="RHEA-COMP:15993"/>
        <dbReference type="Rhea" id="RHEA-COMP:15994"/>
        <dbReference type="ChEBI" id="CHEBI:15378"/>
        <dbReference type="ChEBI" id="CHEBI:17319"/>
        <dbReference type="ChEBI" id="CHEBI:29947"/>
        <dbReference type="ChEBI" id="CHEBI:32722"/>
        <dbReference type="ChEBI" id="CHEBI:57618"/>
        <dbReference type="ChEBI" id="CHEBI:57844"/>
        <dbReference type="ChEBI" id="CHEBI:59789"/>
        <dbReference type="ChEBI" id="CHEBI:140311"/>
    </reaction>
</comment>
<dbReference type="NCBIfam" id="TIGR02491">
    <property type="entry name" value="NrdG"/>
    <property type="match status" value="1"/>
</dbReference>
<evidence type="ECO:0000256" key="11">
    <source>
        <dbReference type="ARBA" id="ARBA00047365"/>
    </source>
</evidence>
<evidence type="ECO:0000256" key="9">
    <source>
        <dbReference type="ARBA" id="ARBA00023004"/>
    </source>
</evidence>
<comment type="caution">
    <text evidence="13">The sequence shown here is derived from an EMBL/GenBank/DDBJ whole genome shotgun (WGS) entry which is preliminary data.</text>
</comment>
<sequence length="164" mass="19217">MRYAQIRKYDVANGPGIRTTIFVTGCTHNCKNCFNKEYQDFNFGYEWTKNETEKIIKYLNLDEVKGLTILGGEPFQNVDDLYKVVKDIRKKTCKDIWIYSGYTWEQLTKEESKIELLKLCDALVDGPFIENLKDLTLKFRGSSNQRIIDIKKSLKENKIIELNL</sequence>
<dbReference type="Proteomes" id="UP001549162">
    <property type="component" value="Unassembled WGS sequence"/>
</dbReference>
<dbReference type="EMBL" id="JBEPMA010000004">
    <property type="protein sequence ID" value="MET3617254.1"/>
    <property type="molecule type" value="Genomic_DNA"/>
</dbReference>
<comment type="function">
    <text evidence="2 12">Activation of anaerobic ribonucleoside-triphosphate reductase under anaerobic conditions by generation of an organic free radical, using S-adenosylmethionine and reduced flavodoxin as cosubstrates to produce 5'-deoxy-adenosine.</text>
</comment>
<name>A0ABV2JBW2_9FIRM</name>
<evidence type="ECO:0000256" key="10">
    <source>
        <dbReference type="ARBA" id="ARBA00023014"/>
    </source>
</evidence>
<dbReference type="InterPro" id="IPR001989">
    <property type="entry name" value="Radical_activat_CS"/>
</dbReference>
<dbReference type="Gene3D" id="3.20.20.70">
    <property type="entry name" value="Aldolase class I"/>
    <property type="match status" value="1"/>
</dbReference>
<dbReference type="RefSeq" id="WP_354367530.1">
    <property type="nucleotide sequence ID" value="NZ_JBEPMA010000004.1"/>
</dbReference>
<dbReference type="SFLD" id="SFLDF00299">
    <property type="entry name" value="anaerobic_ribonucleoside-triph"/>
    <property type="match status" value="1"/>
</dbReference>
<dbReference type="SFLD" id="SFLDG01063">
    <property type="entry name" value="activating_enzymes__group_1"/>
    <property type="match status" value="1"/>
</dbReference>
<evidence type="ECO:0000256" key="6">
    <source>
        <dbReference type="ARBA" id="ARBA00022691"/>
    </source>
</evidence>
<protein>
    <recommendedName>
        <fullName evidence="4 12">Anaerobic ribonucleoside-triphosphate reductase-activating protein</fullName>
        <ecNumber evidence="12">1.97.1.-</ecNumber>
    </recommendedName>
</protein>
<dbReference type="Pfam" id="PF13353">
    <property type="entry name" value="Fer4_12"/>
    <property type="match status" value="1"/>
</dbReference>
<gene>
    <name evidence="13" type="ORF">ABID14_000883</name>
</gene>
<dbReference type="InterPro" id="IPR034457">
    <property type="entry name" value="Organic_radical-activating"/>
</dbReference>
<dbReference type="PANTHER" id="PTHR30352">
    <property type="entry name" value="PYRUVATE FORMATE-LYASE-ACTIVATING ENZYME"/>
    <property type="match status" value="1"/>
</dbReference>
<evidence type="ECO:0000256" key="8">
    <source>
        <dbReference type="ARBA" id="ARBA00023002"/>
    </source>
</evidence>
<evidence type="ECO:0000256" key="7">
    <source>
        <dbReference type="ARBA" id="ARBA00022723"/>
    </source>
</evidence>
<keyword evidence="7" id="KW-0479">Metal-binding</keyword>
<keyword evidence="10" id="KW-0411">Iron-sulfur</keyword>
<dbReference type="InterPro" id="IPR013785">
    <property type="entry name" value="Aldolase_TIM"/>
</dbReference>
<organism evidence="13 14">
    <name type="scientific">Peptoniphilus olsenii</name>
    <dbReference type="NCBI Taxonomy" id="411570"/>
    <lineage>
        <taxon>Bacteria</taxon>
        <taxon>Bacillati</taxon>
        <taxon>Bacillota</taxon>
        <taxon>Tissierellia</taxon>
        <taxon>Tissierellales</taxon>
        <taxon>Peptoniphilaceae</taxon>
        <taxon>Peptoniphilus</taxon>
    </lineage>
</organism>
<dbReference type="SFLD" id="SFLDG01066">
    <property type="entry name" value="organic_radical-activating_enz"/>
    <property type="match status" value="1"/>
</dbReference>
<keyword evidence="8 12" id="KW-0560">Oxidoreductase</keyword>
<keyword evidence="5" id="KW-0004">4Fe-4S</keyword>
<keyword evidence="9" id="KW-0408">Iron</keyword>
<keyword evidence="6" id="KW-0949">S-adenosyl-L-methionine</keyword>
<evidence type="ECO:0000256" key="2">
    <source>
        <dbReference type="ARBA" id="ARBA00003852"/>
    </source>
</evidence>
<comment type="cofactor">
    <cofactor evidence="1">
        <name>[4Fe-4S] cluster</name>
        <dbReference type="ChEBI" id="CHEBI:49883"/>
    </cofactor>
</comment>
<keyword evidence="14" id="KW-1185">Reference proteome</keyword>
<accession>A0ABV2JBW2</accession>
<evidence type="ECO:0000256" key="5">
    <source>
        <dbReference type="ARBA" id="ARBA00022485"/>
    </source>
</evidence>
<evidence type="ECO:0000256" key="1">
    <source>
        <dbReference type="ARBA" id="ARBA00001966"/>
    </source>
</evidence>
<evidence type="ECO:0000256" key="4">
    <source>
        <dbReference type="ARBA" id="ARBA00014281"/>
    </source>
</evidence>
<evidence type="ECO:0000313" key="13">
    <source>
        <dbReference type="EMBL" id="MET3617254.1"/>
    </source>
</evidence>
<dbReference type="SFLD" id="SFLDS00029">
    <property type="entry name" value="Radical_SAM"/>
    <property type="match status" value="1"/>
</dbReference>
<dbReference type="PROSITE" id="PS01087">
    <property type="entry name" value="RADICAL_ACTIVATING"/>
    <property type="match status" value="1"/>
</dbReference>
<reference evidence="13 14" key="1">
    <citation type="submission" date="2024-06" db="EMBL/GenBank/DDBJ databases">
        <title>Genomic Encyclopedia of Type Strains, Phase IV (KMG-IV): sequencing the most valuable type-strain genomes for metagenomic binning, comparative biology and taxonomic classification.</title>
        <authorList>
            <person name="Goeker M."/>
        </authorList>
    </citation>
    <scope>NUCLEOTIDE SEQUENCE [LARGE SCALE GENOMIC DNA]</scope>
    <source>
        <strain evidence="13 14">DSM 21460</strain>
    </source>
</reference>
<dbReference type="CDD" id="cd01335">
    <property type="entry name" value="Radical_SAM"/>
    <property type="match status" value="1"/>
</dbReference>
<evidence type="ECO:0000313" key="14">
    <source>
        <dbReference type="Proteomes" id="UP001549162"/>
    </source>
</evidence>
<dbReference type="InterPro" id="IPR012837">
    <property type="entry name" value="NrdG"/>
</dbReference>
<dbReference type="InterPro" id="IPR058240">
    <property type="entry name" value="rSAM_sf"/>
</dbReference>
<dbReference type="EC" id="1.97.1.-" evidence="12"/>
<dbReference type="GO" id="GO:0043365">
    <property type="term" value="F:[formate-C-acetyltransferase]-activating enzyme activity"/>
    <property type="evidence" value="ECO:0007669"/>
    <property type="project" value="UniProtKB-EC"/>
</dbReference>
<proteinExistence type="inferred from homology"/>
<dbReference type="InterPro" id="IPR007197">
    <property type="entry name" value="rSAM"/>
</dbReference>
<evidence type="ECO:0000256" key="12">
    <source>
        <dbReference type="PIRNR" id="PIRNR000368"/>
    </source>
</evidence>
<dbReference type="PIRSF" id="PIRSF000368">
    <property type="entry name" value="NrdG"/>
    <property type="match status" value="1"/>
</dbReference>
<evidence type="ECO:0000256" key="3">
    <source>
        <dbReference type="ARBA" id="ARBA00009777"/>
    </source>
</evidence>